<accession>A0AAQ0J6M6</accession>
<name>A0AAQ0J6M6_9CHLA</name>
<evidence type="ECO:0000256" key="4">
    <source>
        <dbReference type="ARBA" id="ARBA00050776"/>
    </source>
</evidence>
<dbReference type="PANTHER" id="PTHR11601:SF34">
    <property type="entry name" value="CYSTEINE DESULFURASE"/>
    <property type="match status" value="1"/>
</dbReference>
<protein>
    <submittedName>
        <fullName evidence="6">Aminotransferase class V-fold PLP-dependent enzyme</fullName>
    </submittedName>
</protein>
<evidence type="ECO:0000256" key="2">
    <source>
        <dbReference type="ARBA" id="ARBA00006490"/>
    </source>
</evidence>
<evidence type="ECO:0000259" key="5">
    <source>
        <dbReference type="Pfam" id="PF00266"/>
    </source>
</evidence>
<evidence type="ECO:0000313" key="6">
    <source>
        <dbReference type="EMBL" id="QYC74695.1"/>
    </source>
</evidence>
<keyword evidence="6" id="KW-0808">Transferase</keyword>
<proteinExistence type="inferred from homology"/>
<keyword evidence="6" id="KW-0032">Aminotransferase</keyword>
<dbReference type="SUPFAM" id="SSF53383">
    <property type="entry name" value="PLP-dependent transferases"/>
    <property type="match status" value="1"/>
</dbReference>
<comment type="catalytic activity">
    <reaction evidence="4">
        <text>(sulfur carrier)-H + L-cysteine = (sulfur carrier)-SH + L-alanine</text>
        <dbReference type="Rhea" id="RHEA:43892"/>
        <dbReference type="Rhea" id="RHEA-COMP:14737"/>
        <dbReference type="Rhea" id="RHEA-COMP:14739"/>
        <dbReference type="ChEBI" id="CHEBI:29917"/>
        <dbReference type="ChEBI" id="CHEBI:35235"/>
        <dbReference type="ChEBI" id="CHEBI:57972"/>
        <dbReference type="ChEBI" id="CHEBI:64428"/>
        <dbReference type="EC" id="2.8.1.7"/>
    </reaction>
</comment>
<dbReference type="InterPro" id="IPR015422">
    <property type="entry name" value="PyrdxlP-dep_Trfase_small"/>
</dbReference>
<keyword evidence="3" id="KW-0663">Pyridoxal phosphate</keyword>
<dbReference type="RefSeq" id="WP_080129726.1">
    <property type="nucleotide sequence ID" value="NZ_CP063064.1"/>
</dbReference>
<feature type="domain" description="Aminotransferase class V" evidence="5">
    <location>
        <begin position="84"/>
        <end position="239"/>
    </location>
</feature>
<gene>
    <name evidence="6" type="ORF">INQ84_01685</name>
</gene>
<dbReference type="GO" id="GO:0031071">
    <property type="term" value="F:cysteine desulfurase activity"/>
    <property type="evidence" value="ECO:0007669"/>
    <property type="project" value="UniProtKB-EC"/>
</dbReference>
<dbReference type="Pfam" id="PF00266">
    <property type="entry name" value="Aminotran_5"/>
    <property type="match status" value="1"/>
</dbReference>
<organism evidence="6 7">
    <name type="scientific">Chlamydia suis</name>
    <dbReference type="NCBI Taxonomy" id="83559"/>
    <lineage>
        <taxon>Bacteria</taxon>
        <taxon>Pseudomonadati</taxon>
        <taxon>Chlamydiota</taxon>
        <taxon>Chlamydiia</taxon>
        <taxon>Chlamydiales</taxon>
        <taxon>Chlamydiaceae</taxon>
        <taxon>Chlamydia/Chlamydophila group</taxon>
        <taxon>Chlamydia</taxon>
    </lineage>
</organism>
<comment type="similarity">
    <text evidence="2">Belongs to the class-V pyridoxal-phosphate-dependent aminotransferase family. NifS/IscS subfamily.</text>
</comment>
<evidence type="ECO:0000256" key="1">
    <source>
        <dbReference type="ARBA" id="ARBA00001933"/>
    </source>
</evidence>
<dbReference type="PANTHER" id="PTHR11601">
    <property type="entry name" value="CYSTEINE DESULFURYLASE FAMILY MEMBER"/>
    <property type="match status" value="1"/>
</dbReference>
<dbReference type="Gene3D" id="3.90.1150.10">
    <property type="entry name" value="Aspartate Aminotransferase, domain 1"/>
    <property type="match status" value="1"/>
</dbReference>
<evidence type="ECO:0000256" key="3">
    <source>
        <dbReference type="ARBA" id="ARBA00022898"/>
    </source>
</evidence>
<sequence length="384" mass="41902">MDRTTIHEEHSFVWLNNQQAIPPSELVKEAFQRYANVFTCKATSSALALQAEAEASARKLTGCQETAFSFHFVPHYPHVAAIIVAALLENHQAFQGRNHLLIPSCEQQWIINALCRRQNLGTTYDWVTSKTGCVKEIDLAEALSPRTLLFSLSAANGMTGLLEAIPELVALCKERGIIFHVDLSDILGRCALPSELYQADILTFSSQALGGIGSSGAIFIRPSLAKYFSLWLPGGAQLSTCLSSLAAFSLACQERTAAFSSLVLSAIASRENLKQHLKAIPQVQFLLEDSPQRLPNVAVFAIPGIPAESLGFFLFQKQIFVGLGHERFQPLSQILQSSGVSPFLCHSALHISFTERTPMTHFSALTAALQEGLSHLQPLITSSL</sequence>
<dbReference type="InterPro" id="IPR015424">
    <property type="entry name" value="PyrdxlP-dep_Trfase"/>
</dbReference>
<comment type="cofactor">
    <cofactor evidence="1">
        <name>pyridoxal 5'-phosphate</name>
        <dbReference type="ChEBI" id="CHEBI:597326"/>
    </cofactor>
</comment>
<dbReference type="EMBL" id="CP063185">
    <property type="protein sequence ID" value="QYC74695.1"/>
    <property type="molecule type" value="Genomic_DNA"/>
</dbReference>
<dbReference type="InterPro" id="IPR000192">
    <property type="entry name" value="Aminotrans_V_dom"/>
</dbReference>
<dbReference type="AlphaFoldDB" id="A0AAQ0J6M6"/>
<evidence type="ECO:0000313" key="7">
    <source>
        <dbReference type="Proteomes" id="UP000825134"/>
    </source>
</evidence>
<dbReference type="Gene3D" id="3.40.640.10">
    <property type="entry name" value="Type I PLP-dependent aspartate aminotransferase-like (Major domain)"/>
    <property type="match status" value="1"/>
</dbReference>
<reference evidence="6" key="1">
    <citation type="journal article" date="2021" name="Front. Microbiol.">
        <title>Generation of Tetracycline and Rifamycin Resistant Chlamydia Suis Recombinants.</title>
        <authorList>
            <person name="Marti H."/>
            <person name="Bommana S."/>
            <person name="Read T.D."/>
            <person name="Pesch T."/>
            <person name="Prahauser B."/>
            <person name="Dean D."/>
            <person name="Borel N."/>
        </authorList>
    </citation>
    <scope>NUCLEOTIDE SEQUENCE</scope>
    <source>
        <strain evidence="6">208.1</strain>
    </source>
</reference>
<dbReference type="Proteomes" id="UP000825134">
    <property type="component" value="Chromosome"/>
</dbReference>
<dbReference type="InterPro" id="IPR015421">
    <property type="entry name" value="PyrdxlP-dep_Trfase_major"/>
</dbReference>
<dbReference type="GO" id="GO:0008483">
    <property type="term" value="F:transaminase activity"/>
    <property type="evidence" value="ECO:0007669"/>
    <property type="project" value="UniProtKB-KW"/>
</dbReference>